<dbReference type="Pfam" id="PF04268">
    <property type="entry name" value="SoxG"/>
    <property type="match status" value="1"/>
</dbReference>
<dbReference type="InterPro" id="IPR027266">
    <property type="entry name" value="TrmE/GcvT-like"/>
</dbReference>
<evidence type="ECO:0000313" key="2">
    <source>
        <dbReference type="Proteomes" id="UP000290975"/>
    </source>
</evidence>
<evidence type="ECO:0000313" key="1">
    <source>
        <dbReference type="EMBL" id="GBH32759.1"/>
    </source>
</evidence>
<dbReference type="RefSeq" id="WP_017181646.1">
    <property type="nucleotide sequence ID" value="NZ_BBQY01000046.1"/>
</dbReference>
<sequence length="169" mass="17544">MPEHLTIQERDDIALASVMARKSMSAAKIGTALGMSLLDRPAACGSGAVTFIGTGPGTWLAFHDGTAPDFAADLTHRLAGLASVSDQSSGYVVLRLAGEGARKLLQRGAAIDFHSASFSSGSVATTVIAHIGVVIRQVDDGPTYDLATFRSFAGSLREWIDHAAAALAF</sequence>
<dbReference type="AlphaFoldDB" id="A0A401J7Y0"/>
<dbReference type="InterPro" id="IPR007375">
    <property type="entry name" value="SoxG"/>
</dbReference>
<name>A0A401J7Y0_SPHXE</name>
<dbReference type="SUPFAM" id="SSF103025">
    <property type="entry name" value="Folate-binding domain"/>
    <property type="match status" value="1"/>
</dbReference>
<proteinExistence type="predicted"/>
<dbReference type="STRING" id="1192759.GCA_000277525_00781"/>
<organism evidence="1 2">
    <name type="scientific">Sphingobium xenophagum</name>
    <dbReference type="NCBI Taxonomy" id="121428"/>
    <lineage>
        <taxon>Bacteria</taxon>
        <taxon>Pseudomonadati</taxon>
        <taxon>Pseudomonadota</taxon>
        <taxon>Alphaproteobacteria</taxon>
        <taxon>Sphingomonadales</taxon>
        <taxon>Sphingomonadaceae</taxon>
        <taxon>Sphingobium</taxon>
    </lineage>
</organism>
<reference evidence="1 2" key="1">
    <citation type="submission" date="2014-12" db="EMBL/GenBank/DDBJ databases">
        <title>Whole genome sequencing of Sphingobium xenophagum OW59.</title>
        <authorList>
            <person name="Ohta Y."/>
            <person name="Nishi S."/>
            <person name="Hatada Y."/>
        </authorList>
    </citation>
    <scope>NUCLEOTIDE SEQUENCE [LARGE SCALE GENOMIC DNA]</scope>
    <source>
        <strain evidence="1 2">OW59</strain>
    </source>
</reference>
<gene>
    <name evidence="1" type="ORF">MBESOW_P3990</name>
</gene>
<accession>A0A401J7Y0</accession>
<dbReference type="Gene3D" id="3.30.1360.120">
    <property type="entry name" value="Probable tRNA modification gtpase trme, domain 1"/>
    <property type="match status" value="1"/>
</dbReference>
<protein>
    <submittedName>
        <fullName evidence="1">Methylglutamate dehydrogenase subunit D</fullName>
    </submittedName>
</protein>
<dbReference type="Gene3D" id="3.30.70.1520">
    <property type="entry name" value="Heterotetrameric sarcosine oxidase"/>
    <property type="match status" value="1"/>
</dbReference>
<keyword evidence="2" id="KW-1185">Reference proteome</keyword>
<comment type="caution">
    <text evidence="1">The sequence shown here is derived from an EMBL/GenBank/DDBJ whole genome shotgun (WGS) entry which is preliminary data.</text>
</comment>
<dbReference type="EMBL" id="BBQY01000046">
    <property type="protein sequence ID" value="GBH32759.1"/>
    <property type="molecule type" value="Genomic_DNA"/>
</dbReference>
<dbReference type="Proteomes" id="UP000290975">
    <property type="component" value="Unassembled WGS sequence"/>
</dbReference>